<keyword evidence="8" id="KW-0472">Membrane</keyword>
<dbReference type="Proteomes" id="UP000674143">
    <property type="component" value="Chromosome 31"/>
</dbReference>
<comment type="similarity">
    <text evidence="1">Belongs to the nuclease type I family.</text>
</comment>
<dbReference type="PANTHER" id="PTHR33146:SF10">
    <property type="entry name" value="STRAND-SPECIFIC NUCLEASE, PUTATIVE-RELATED"/>
    <property type="match status" value="1"/>
</dbReference>
<feature type="signal peptide" evidence="9">
    <location>
        <begin position="1"/>
        <end position="27"/>
    </location>
</feature>
<dbReference type="GO" id="GO:0046872">
    <property type="term" value="F:metal ion binding"/>
    <property type="evidence" value="ECO:0007669"/>
    <property type="project" value="UniProtKB-KW"/>
</dbReference>
<dbReference type="PANTHER" id="PTHR33146">
    <property type="entry name" value="ENDONUCLEASE 4"/>
    <property type="match status" value="1"/>
</dbReference>
<gene>
    <name evidence="10" type="ORF">LSCM4_03338</name>
</gene>
<accession>A0A836KCZ5</accession>
<dbReference type="Gene3D" id="1.10.575.10">
    <property type="entry name" value="P1 Nuclease"/>
    <property type="match status" value="1"/>
</dbReference>
<feature type="chain" id="PRO_5032929179" description="3'-nucleotidase/nuclease" evidence="9">
    <location>
        <begin position="28"/>
        <end position="379"/>
    </location>
</feature>
<keyword evidence="11" id="KW-1185">Reference proteome</keyword>
<keyword evidence="2" id="KW-0540">Nuclease</keyword>
<keyword evidence="6" id="KW-1015">Disulfide bond</keyword>
<evidence type="ECO:0000256" key="1">
    <source>
        <dbReference type="ARBA" id="ARBA00009547"/>
    </source>
</evidence>
<dbReference type="EMBL" id="JAFHLR010000031">
    <property type="protein sequence ID" value="KAG5471784.1"/>
    <property type="molecule type" value="Genomic_DNA"/>
</dbReference>
<name>A0A836KCZ5_9TRYP</name>
<dbReference type="SMR" id="A0A836KCZ5"/>
<dbReference type="FunFam" id="1.10.575.10:FF:000003">
    <property type="entry name" value="Single strand-specific nuclease, putative"/>
    <property type="match status" value="1"/>
</dbReference>
<evidence type="ECO:0000256" key="6">
    <source>
        <dbReference type="ARBA" id="ARBA00023157"/>
    </source>
</evidence>
<evidence type="ECO:0000256" key="9">
    <source>
        <dbReference type="SAM" id="SignalP"/>
    </source>
</evidence>
<evidence type="ECO:0000256" key="8">
    <source>
        <dbReference type="SAM" id="Phobius"/>
    </source>
</evidence>
<comment type="caution">
    <text evidence="10">The sequence shown here is derived from an EMBL/GenBank/DDBJ whole genome shotgun (WGS) entry which is preliminary data.</text>
</comment>
<keyword evidence="7" id="KW-0325">Glycoprotein</keyword>
<evidence type="ECO:0000256" key="7">
    <source>
        <dbReference type="ARBA" id="ARBA00023180"/>
    </source>
</evidence>
<keyword evidence="5" id="KW-0378">Hydrolase</keyword>
<dbReference type="SUPFAM" id="SSF48537">
    <property type="entry name" value="Phospholipase C/P1 nuclease"/>
    <property type="match status" value="1"/>
</dbReference>
<organism evidence="10 11">
    <name type="scientific">Leishmania orientalis</name>
    <dbReference type="NCBI Taxonomy" id="2249476"/>
    <lineage>
        <taxon>Eukaryota</taxon>
        <taxon>Discoba</taxon>
        <taxon>Euglenozoa</taxon>
        <taxon>Kinetoplastea</taxon>
        <taxon>Metakinetoplastina</taxon>
        <taxon>Trypanosomatida</taxon>
        <taxon>Trypanosomatidae</taxon>
        <taxon>Leishmaniinae</taxon>
        <taxon>Leishmania</taxon>
    </lineage>
</organism>
<dbReference type="RefSeq" id="XP_067060901.1">
    <property type="nucleotide sequence ID" value="XM_067205349.1"/>
</dbReference>
<dbReference type="AlphaFoldDB" id="A0A836KCZ5"/>
<dbReference type="Pfam" id="PF02265">
    <property type="entry name" value="S1-P1_nuclease"/>
    <property type="match status" value="1"/>
</dbReference>
<proteinExistence type="inferred from homology"/>
<dbReference type="GO" id="GO:0006308">
    <property type="term" value="P:DNA catabolic process"/>
    <property type="evidence" value="ECO:0007669"/>
    <property type="project" value="InterPro"/>
</dbReference>
<keyword evidence="3" id="KW-0479">Metal-binding</keyword>
<feature type="transmembrane region" description="Helical" evidence="8">
    <location>
        <begin position="341"/>
        <end position="361"/>
    </location>
</feature>
<dbReference type="GO" id="GO:0016788">
    <property type="term" value="F:hydrolase activity, acting on ester bonds"/>
    <property type="evidence" value="ECO:0007669"/>
    <property type="project" value="InterPro"/>
</dbReference>
<evidence type="ECO:0000313" key="11">
    <source>
        <dbReference type="Proteomes" id="UP000674143"/>
    </source>
</evidence>
<evidence type="ECO:0000256" key="5">
    <source>
        <dbReference type="ARBA" id="ARBA00022801"/>
    </source>
</evidence>
<keyword evidence="8" id="KW-1133">Transmembrane helix</keyword>
<keyword evidence="8" id="KW-0812">Transmembrane</keyword>
<sequence length="379" mass="41030">MAPHVCLAPPLLLALALLSISASPVGAWWSKGHMAVALIAQRHMDASLVEKGNLAAKVLSLSGPYPRSPDMVQLGPWADDIKTVGLQTLSTWHFITTPYYPDKNFTLEFSPVQTVNVASVIPMLQSALQNAASNSEIIAQSLALLIHFVGDIHQPLHNANMFSNQYPESDLGGNAQTVAIDSTGTKMLLHAYWDSMAEGKAGEDKSRPLSKDDYKDLNEFVDYLEATYASTLKDVEKNLLNTTRISGESYDLAVKHAYPGAENGATLSAEYKTNAKSITERQVLLAGYRLAKMLNTTLKSVSTTKILEGVKDVESGVDTVNKTKINNYYEQKGLSAGVTTGVAAALFAMGMITATLVALAFRYCVEKSDRLGAYEYVAV</sequence>
<dbReference type="KEGG" id="loi:92359283"/>
<evidence type="ECO:0000256" key="3">
    <source>
        <dbReference type="ARBA" id="ARBA00022723"/>
    </source>
</evidence>
<evidence type="ECO:0000256" key="2">
    <source>
        <dbReference type="ARBA" id="ARBA00022722"/>
    </source>
</evidence>
<reference evidence="10 11" key="1">
    <citation type="submission" date="2021-02" db="EMBL/GenBank/DDBJ databases">
        <title>Leishmania (Mundinia) orientalis Genome sequencing and assembly.</title>
        <authorList>
            <person name="Almutairi H."/>
            <person name="Gatherer D."/>
        </authorList>
    </citation>
    <scope>NUCLEOTIDE SEQUENCE [LARGE SCALE GENOMIC DNA]</scope>
    <source>
        <strain evidence="10">LSCM4</strain>
    </source>
</reference>
<protein>
    <recommendedName>
        <fullName evidence="12">3'-nucleotidase/nuclease</fullName>
    </recommendedName>
</protein>
<keyword evidence="9" id="KW-0732">Signal</keyword>
<dbReference type="GeneID" id="92359283"/>
<evidence type="ECO:0000313" key="10">
    <source>
        <dbReference type="EMBL" id="KAG5471784.1"/>
    </source>
</evidence>
<dbReference type="InterPro" id="IPR008947">
    <property type="entry name" value="PLipase_C/P1_nuclease_dom_sf"/>
</dbReference>
<dbReference type="GO" id="GO:0004519">
    <property type="term" value="F:endonuclease activity"/>
    <property type="evidence" value="ECO:0007669"/>
    <property type="project" value="UniProtKB-KW"/>
</dbReference>
<evidence type="ECO:0008006" key="12">
    <source>
        <dbReference type="Google" id="ProtNLM"/>
    </source>
</evidence>
<keyword evidence="4" id="KW-0255">Endonuclease</keyword>
<evidence type="ECO:0000256" key="4">
    <source>
        <dbReference type="ARBA" id="ARBA00022759"/>
    </source>
</evidence>
<dbReference type="InterPro" id="IPR003154">
    <property type="entry name" value="S1/P1nuclease"/>
</dbReference>
<dbReference type="CDD" id="cd11010">
    <property type="entry name" value="S1-P1_nuclease"/>
    <property type="match status" value="1"/>
</dbReference>
<dbReference type="GO" id="GO:0003676">
    <property type="term" value="F:nucleic acid binding"/>
    <property type="evidence" value="ECO:0007669"/>
    <property type="project" value="InterPro"/>
</dbReference>